<proteinExistence type="predicted"/>
<feature type="region of interest" description="Disordered" evidence="1">
    <location>
        <begin position="24"/>
        <end position="52"/>
    </location>
</feature>
<organism evidence="2 3">
    <name type="scientific">Streptomyces phaeochromogenes</name>
    <dbReference type="NCBI Taxonomy" id="1923"/>
    <lineage>
        <taxon>Bacteria</taxon>
        <taxon>Bacillati</taxon>
        <taxon>Actinomycetota</taxon>
        <taxon>Actinomycetes</taxon>
        <taxon>Kitasatosporales</taxon>
        <taxon>Streptomycetaceae</taxon>
        <taxon>Streptomyces</taxon>
        <taxon>Streptomyces phaeochromogenes group</taxon>
    </lineage>
</organism>
<accession>A0ABZ1HHK7</accession>
<name>A0ABZ1HHK7_STRPH</name>
<protein>
    <recommendedName>
        <fullName evidence="4">Lipoprotein</fullName>
    </recommendedName>
</protein>
<evidence type="ECO:0000313" key="2">
    <source>
        <dbReference type="EMBL" id="WSD18105.1"/>
    </source>
</evidence>
<gene>
    <name evidence="2" type="ORF">OHB35_35490</name>
</gene>
<dbReference type="EMBL" id="CP109135">
    <property type="protein sequence ID" value="WSD18105.1"/>
    <property type="molecule type" value="Genomic_DNA"/>
</dbReference>
<evidence type="ECO:0008006" key="4">
    <source>
        <dbReference type="Google" id="ProtNLM"/>
    </source>
</evidence>
<dbReference type="PROSITE" id="PS51257">
    <property type="entry name" value="PROKAR_LIPOPROTEIN"/>
    <property type="match status" value="1"/>
</dbReference>
<dbReference type="Proteomes" id="UP001340816">
    <property type="component" value="Chromosome"/>
</dbReference>
<reference evidence="2 3" key="1">
    <citation type="submission" date="2022-10" db="EMBL/GenBank/DDBJ databases">
        <title>The complete genomes of actinobacterial strains from the NBC collection.</title>
        <authorList>
            <person name="Joergensen T.S."/>
            <person name="Alvarez Arevalo M."/>
            <person name="Sterndorff E.B."/>
            <person name="Faurdal D."/>
            <person name="Vuksanovic O."/>
            <person name="Mourched A.-S."/>
            <person name="Charusanti P."/>
            <person name="Shaw S."/>
            <person name="Blin K."/>
            <person name="Weber T."/>
        </authorList>
    </citation>
    <scope>NUCLEOTIDE SEQUENCE [LARGE SCALE GENOMIC DNA]</scope>
    <source>
        <strain evidence="2 3">NBC 01752</strain>
    </source>
</reference>
<feature type="compositionally biased region" description="Low complexity" evidence="1">
    <location>
        <begin position="29"/>
        <end position="40"/>
    </location>
</feature>
<sequence>MRAGALTVGAVMAAVLLAGCGGGTGDGGSKSPRPKGGSASATSAKEARLSRGTVRRNVRAAAAAGGFDRVVDRAGTPARCRVIAAVPTDGVPKAAALAKVVADLKGRGWEQVFRKPEDGGVTWLFTKANWGLYVFTTAPSKEDPDGLRFTFSGQRLDCPNAPATASP</sequence>
<dbReference type="RefSeq" id="WP_326760895.1">
    <property type="nucleotide sequence ID" value="NZ_CP109135.1"/>
</dbReference>
<keyword evidence="3" id="KW-1185">Reference proteome</keyword>
<evidence type="ECO:0000313" key="3">
    <source>
        <dbReference type="Proteomes" id="UP001340816"/>
    </source>
</evidence>
<evidence type="ECO:0000256" key="1">
    <source>
        <dbReference type="SAM" id="MobiDB-lite"/>
    </source>
</evidence>